<comment type="caution">
    <text evidence="1">The sequence shown here is derived from an EMBL/GenBank/DDBJ whole genome shotgun (WGS) entry which is preliminary data.</text>
</comment>
<name>A0A231H0C8_9NOCA</name>
<dbReference type="RefSeq" id="WP_094027014.1">
    <property type="nucleotide sequence ID" value="NZ_NGAF01000014.1"/>
</dbReference>
<proteinExistence type="predicted"/>
<dbReference type="SUPFAM" id="SSF46785">
    <property type="entry name" value="Winged helix' DNA-binding domain"/>
    <property type="match status" value="1"/>
</dbReference>
<dbReference type="Proteomes" id="UP000215506">
    <property type="component" value="Unassembled WGS sequence"/>
</dbReference>
<gene>
    <name evidence="1" type="ORF">B7C42_05508</name>
</gene>
<sequence length="182" mass="20579">MAGFSRTNLGRQRTEWDLRDGQVTVLGFVDGERDGIDMTRFGEVTALWCEPGGVAFPGGLLLGHVRAMLPEYHSLWCAVSEQARVLALDQFTPHVTRVLRAMADGSEWWSERLCQEHEFSRRGSTRSLNWLCRHGYIEGAGRAVDTGRYDHEPVYRITEAGRCIFRMLSESPAEFRALATES</sequence>
<dbReference type="EMBL" id="NGAF01000014">
    <property type="protein sequence ID" value="OXR42309.1"/>
    <property type="molecule type" value="Genomic_DNA"/>
</dbReference>
<dbReference type="AlphaFoldDB" id="A0A231H0C8"/>
<organism evidence="1 2">
    <name type="scientific">Nocardia cerradoensis</name>
    <dbReference type="NCBI Taxonomy" id="85688"/>
    <lineage>
        <taxon>Bacteria</taxon>
        <taxon>Bacillati</taxon>
        <taxon>Actinomycetota</taxon>
        <taxon>Actinomycetes</taxon>
        <taxon>Mycobacteriales</taxon>
        <taxon>Nocardiaceae</taxon>
        <taxon>Nocardia</taxon>
    </lineage>
</organism>
<dbReference type="InterPro" id="IPR036390">
    <property type="entry name" value="WH_DNA-bd_sf"/>
</dbReference>
<protein>
    <submittedName>
        <fullName evidence="1">Uncharacterized protein</fullName>
    </submittedName>
</protein>
<evidence type="ECO:0000313" key="2">
    <source>
        <dbReference type="Proteomes" id="UP000215506"/>
    </source>
</evidence>
<accession>A0A231H0C8</accession>
<reference evidence="1 2" key="1">
    <citation type="submission" date="2017-07" db="EMBL/GenBank/DDBJ databases">
        <title>First draft Genome Sequence of Nocardia cerradoensis isolated from human infection.</title>
        <authorList>
            <person name="Carrasco G."/>
        </authorList>
    </citation>
    <scope>NUCLEOTIDE SEQUENCE [LARGE SCALE GENOMIC DNA]</scope>
    <source>
        <strain evidence="1 2">CNM20130759</strain>
    </source>
</reference>
<keyword evidence="2" id="KW-1185">Reference proteome</keyword>
<evidence type="ECO:0000313" key="1">
    <source>
        <dbReference type="EMBL" id="OXR42309.1"/>
    </source>
</evidence>